<accession>A0A0D2GBE8</accession>
<name>A0A0D2GBE8_9BACT</name>
<dbReference type="SUPFAM" id="SSF54862">
    <property type="entry name" value="4Fe-4S ferredoxins"/>
    <property type="match status" value="1"/>
</dbReference>
<dbReference type="PROSITE" id="PS51379">
    <property type="entry name" value="4FE4S_FER_2"/>
    <property type="match status" value="2"/>
</dbReference>
<evidence type="ECO:0000259" key="4">
    <source>
        <dbReference type="PROSITE" id="PS51379"/>
    </source>
</evidence>
<evidence type="ECO:0000256" key="2">
    <source>
        <dbReference type="ARBA" id="ARBA00023004"/>
    </source>
</evidence>
<evidence type="ECO:0000256" key="3">
    <source>
        <dbReference type="ARBA" id="ARBA00023014"/>
    </source>
</evidence>
<keyword evidence="1" id="KW-0479">Metal-binding</keyword>
<dbReference type="GO" id="GO:0046872">
    <property type="term" value="F:metal ion binding"/>
    <property type="evidence" value="ECO:0007669"/>
    <property type="project" value="UniProtKB-KW"/>
</dbReference>
<organism evidence="5 6">
    <name type="scientific">Dethiosulfatarculus sandiegensis</name>
    <dbReference type="NCBI Taxonomy" id="1429043"/>
    <lineage>
        <taxon>Bacteria</taxon>
        <taxon>Pseudomonadati</taxon>
        <taxon>Thermodesulfobacteriota</taxon>
        <taxon>Desulfarculia</taxon>
        <taxon>Desulfarculales</taxon>
        <taxon>Desulfarculaceae</taxon>
        <taxon>Dethiosulfatarculus</taxon>
    </lineage>
</organism>
<dbReference type="Pfam" id="PF01656">
    <property type="entry name" value="CbiA"/>
    <property type="match status" value="1"/>
</dbReference>
<dbReference type="InParanoid" id="A0A0D2GBE8"/>
<reference evidence="5 6" key="1">
    <citation type="submission" date="2013-11" db="EMBL/GenBank/DDBJ databases">
        <title>Metagenomic analysis of a methanogenic consortium involved in long chain n-alkane degradation.</title>
        <authorList>
            <person name="Davidova I.A."/>
            <person name="Callaghan A.V."/>
            <person name="Wawrik B."/>
            <person name="Pruitt S."/>
            <person name="Marks C."/>
            <person name="Duncan K.E."/>
            <person name="Suflita J.M."/>
        </authorList>
    </citation>
    <scope>NUCLEOTIDE SEQUENCE [LARGE SCALE GENOMIC DNA]</scope>
    <source>
        <strain evidence="5 6">SPR</strain>
    </source>
</reference>
<dbReference type="Pfam" id="PF00037">
    <property type="entry name" value="Fer4"/>
    <property type="match status" value="1"/>
</dbReference>
<dbReference type="OrthoDB" id="9778602at2"/>
<sequence length="291" mass="31645">MILAIASGKGGTGKTTIAVSMACALAAKEKVTLVDLDVEAPNSHLFLEPDFEGEDIASLPVPQVDEDACTRCGACSDICQFKAIALLGKTIITFPPLCHGCGACWTVCPEKCIEKSSRELGEISWGKAGVEKNLDLLMGRLRIGEAMSPPLMRQVMEKMDRSRQIIIDAPPGTSCPMMTAQQSAEAVLLVTEPTPFGLHDFRLAVEAIKPLNKPMGVVINRAGLGYEKVHEYCQNEGLEILASIEYDEKIAKAYSRGERLIQAAPHVTEKLLNAHGRLEQMVRERREEGLA</sequence>
<keyword evidence="3" id="KW-0411">Iron-sulfur</keyword>
<dbReference type="RefSeq" id="WP_044351014.1">
    <property type="nucleotide sequence ID" value="NZ_AZAC01000034.1"/>
</dbReference>
<dbReference type="GO" id="GO:0051536">
    <property type="term" value="F:iron-sulfur cluster binding"/>
    <property type="evidence" value="ECO:0007669"/>
    <property type="project" value="UniProtKB-KW"/>
</dbReference>
<dbReference type="SUPFAM" id="SSF52540">
    <property type="entry name" value="P-loop containing nucleoside triphosphate hydrolases"/>
    <property type="match status" value="1"/>
</dbReference>
<evidence type="ECO:0000313" key="6">
    <source>
        <dbReference type="Proteomes" id="UP000032233"/>
    </source>
</evidence>
<comment type="caution">
    <text evidence="5">The sequence shown here is derived from an EMBL/GenBank/DDBJ whole genome shotgun (WGS) entry which is preliminary data.</text>
</comment>
<dbReference type="Proteomes" id="UP000032233">
    <property type="component" value="Unassembled WGS sequence"/>
</dbReference>
<dbReference type="InterPro" id="IPR027417">
    <property type="entry name" value="P-loop_NTPase"/>
</dbReference>
<dbReference type="PROSITE" id="PS00198">
    <property type="entry name" value="4FE4S_FER_1"/>
    <property type="match status" value="1"/>
</dbReference>
<dbReference type="PANTHER" id="PTHR43063">
    <property type="entry name" value="4FE-4S CLUSTER CONTAINING PARA FAMILY ATPASE PROTEIN"/>
    <property type="match status" value="1"/>
</dbReference>
<dbReference type="EMBL" id="AZAC01000034">
    <property type="protein sequence ID" value="KIX12197.1"/>
    <property type="molecule type" value="Genomic_DNA"/>
</dbReference>
<feature type="domain" description="4Fe-4S ferredoxin-type" evidence="4">
    <location>
        <begin position="90"/>
        <end position="118"/>
    </location>
</feature>
<keyword evidence="6" id="KW-1185">Reference proteome</keyword>
<dbReference type="Gene3D" id="3.30.70.20">
    <property type="match status" value="1"/>
</dbReference>
<dbReference type="AlphaFoldDB" id="A0A0D2GBE8"/>
<proteinExistence type="predicted"/>
<dbReference type="PATRIC" id="fig|1429043.3.peg.4396"/>
<dbReference type="InterPro" id="IPR017900">
    <property type="entry name" value="4Fe4S_Fe_S_CS"/>
</dbReference>
<dbReference type="STRING" id="1429043.X474_20745"/>
<evidence type="ECO:0000313" key="5">
    <source>
        <dbReference type="EMBL" id="KIX12197.1"/>
    </source>
</evidence>
<dbReference type="PANTHER" id="PTHR43063:SF1">
    <property type="entry name" value="4FE-4S CLUSTER CONTAINING PARA FAMILY ATPASE PROTEIN"/>
    <property type="match status" value="1"/>
</dbReference>
<dbReference type="InterPro" id="IPR002586">
    <property type="entry name" value="CobQ/CobB/MinD/ParA_Nub-bd_dom"/>
</dbReference>
<gene>
    <name evidence="5" type="ORF">X474_20745</name>
</gene>
<dbReference type="CDD" id="cd03110">
    <property type="entry name" value="SIMIBI_bact_arch"/>
    <property type="match status" value="1"/>
</dbReference>
<evidence type="ECO:0000256" key="1">
    <source>
        <dbReference type="ARBA" id="ARBA00022723"/>
    </source>
</evidence>
<feature type="domain" description="4Fe-4S ferredoxin-type" evidence="4">
    <location>
        <begin position="60"/>
        <end position="89"/>
    </location>
</feature>
<dbReference type="InterPro" id="IPR017896">
    <property type="entry name" value="4Fe4S_Fe-S-bd"/>
</dbReference>
<dbReference type="Gene3D" id="3.40.50.300">
    <property type="entry name" value="P-loop containing nucleotide triphosphate hydrolases"/>
    <property type="match status" value="1"/>
</dbReference>
<protein>
    <submittedName>
        <fullName evidence="5">(4Fe-4S)-binding protein</fullName>
    </submittedName>
</protein>
<keyword evidence="2" id="KW-0408">Iron</keyword>